<dbReference type="PANTHER" id="PTHR46466">
    <property type="entry name" value="GLYOXALASE DOMAIN-CONTAINING PROTEIN 4"/>
    <property type="match status" value="1"/>
</dbReference>
<dbReference type="SUPFAM" id="SSF54593">
    <property type="entry name" value="Glyoxalase/Bleomycin resistance protein/Dihydroxybiphenyl dioxygenase"/>
    <property type="match status" value="2"/>
</dbReference>
<sequence length="296" mass="33634">MSSRRALHFVLKIGDRFKSIEFFRDVLRMKVLRHEEFVDGCKASCNGPYDGHWSKTMIGYGPEDHHFVLELTYNYGINEYQLGNDLSAITIESKTLLNHIKTTKYDFNDNNGVISVLSPDGYKFIINDSNSDNTTDRITRVSLSSSSLNLSIDYWNRLLDMKIFESNDRSALLGFNENECKLEFIDIKDKVRHEKAFGRIAFSCPEDQLAAIESRVKDEKQTILTPLVSLDTPGKTTVQVVILADPDGHEICFVGDVAFRQLSLIDPEADKALNKAMSEDKSDQWFQSKGLSKDKV</sequence>
<dbReference type="InterPro" id="IPR029068">
    <property type="entry name" value="Glyas_Bleomycin-R_OHBP_Dase"/>
</dbReference>
<dbReference type="EMBL" id="CAJPVJ010000367">
    <property type="protein sequence ID" value="CAG2162229.1"/>
    <property type="molecule type" value="Genomic_DNA"/>
</dbReference>
<evidence type="ECO:0000256" key="3">
    <source>
        <dbReference type="SAM" id="MobiDB-lite"/>
    </source>
</evidence>
<dbReference type="PANTHER" id="PTHR46466:SF1">
    <property type="entry name" value="GLYOXALASE DOMAIN-CONTAINING PROTEIN 4"/>
    <property type="match status" value="1"/>
</dbReference>
<dbReference type="Gene3D" id="3.10.180.10">
    <property type="entry name" value="2,3-Dihydroxybiphenyl 1,2-Dioxygenase, domain 1"/>
    <property type="match status" value="2"/>
</dbReference>
<dbReference type="OrthoDB" id="1545884at2759"/>
<keyword evidence="6" id="KW-1185">Reference proteome</keyword>
<dbReference type="PROSITE" id="PS51819">
    <property type="entry name" value="VOC"/>
    <property type="match status" value="2"/>
</dbReference>
<dbReference type="CDD" id="cd16357">
    <property type="entry name" value="GLOD4_C"/>
    <property type="match status" value="1"/>
</dbReference>
<feature type="domain" description="VOC" evidence="4">
    <location>
        <begin position="5"/>
        <end position="129"/>
    </location>
</feature>
<proteinExistence type="inferred from homology"/>
<gene>
    <name evidence="5" type="ORF">ONB1V03_LOCUS1828</name>
</gene>
<dbReference type="InterPro" id="IPR037523">
    <property type="entry name" value="VOC_core"/>
</dbReference>
<feature type="region of interest" description="Disordered" evidence="3">
    <location>
        <begin position="275"/>
        <end position="296"/>
    </location>
</feature>
<dbReference type="Pfam" id="PF21701">
    <property type="entry name" value="GLOD4_C"/>
    <property type="match status" value="1"/>
</dbReference>
<evidence type="ECO:0000313" key="6">
    <source>
        <dbReference type="Proteomes" id="UP000728032"/>
    </source>
</evidence>
<organism evidence="5">
    <name type="scientific">Oppiella nova</name>
    <dbReference type="NCBI Taxonomy" id="334625"/>
    <lineage>
        <taxon>Eukaryota</taxon>
        <taxon>Metazoa</taxon>
        <taxon>Ecdysozoa</taxon>
        <taxon>Arthropoda</taxon>
        <taxon>Chelicerata</taxon>
        <taxon>Arachnida</taxon>
        <taxon>Acari</taxon>
        <taxon>Acariformes</taxon>
        <taxon>Sarcoptiformes</taxon>
        <taxon>Oribatida</taxon>
        <taxon>Brachypylina</taxon>
        <taxon>Oppioidea</taxon>
        <taxon>Oppiidae</taxon>
        <taxon>Oppiella</taxon>
    </lineage>
</organism>
<keyword evidence="2" id="KW-0677">Repeat</keyword>
<evidence type="ECO:0000256" key="2">
    <source>
        <dbReference type="ARBA" id="ARBA00022737"/>
    </source>
</evidence>
<evidence type="ECO:0000313" key="5">
    <source>
        <dbReference type="EMBL" id="CAD7639174.1"/>
    </source>
</evidence>
<feature type="domain" description="VOC" evidence="4">
    <location>
        <begin position="137"/>
        <end position="256"/>
    </location>
</feature>
<name>A0A7R9QCJ3_9ACAR</name>
<reference evidence="5" key="1">
    <citation type="submission" date="2020-11" db="EMBL/GenBank/DDBJ databases">
        <authorList>
            <person name="Tran Van P."/>
        </authorList>
    </citation>
    <scope>NUCLEOTIDE SEQUENCE</scope>
</reference>
<dbReference type="Proteomes" id="UP000728032">
    <property type="component" value="Unassembled WGS sequence"/>
</dbReference>
<dbReference type="EMBL" id="OC915192">
    <property type="protein sequence ID" value="CAD7639174.1"/>
    <property type="molecule type" value="Genomic_DNA"/>
</dbReference>
<dbReference type="AlphaFoldDB" id="A0A7R9QCJ3"/>
<evidence type="ECO:0000256" key="1">
    <source>
        <dbReference type="ARBA" id="ARBA00010363"/>
    </source>
</evidence>
<dbReference type="InterPro" id="IPR043194">
    <property type="entry name" value="GLOD4_C"/>
</dbReference>
<evidence type="ECO:0000259" key="4">
    <source>
        <dbReference type="PROSITE" id="PS51819"/>
    </source>
</evidence>
<dbReference type="InterPro" id="IPR043193">
    <property type="entry name" value="GLOD4"/>
</dbReference>
<accession>A0A7R9QCJ3</accession>
<comment type="similarity">
    <text evidence="1">Belongs to the glyoxalase I family.</text>
</comment>
<protein>
    <recommendedName>
        <fullName evidence="4">VOC domain-containing protein</fullName>
    </recommendedName>
</protein>